<feature type="signal peptide" evidence="2">
    <location>
        <begin position="1"/>
        <end position="18"/>
    </location>
</feature>
<dbReference type="HOGENOM" id="CLU_2870462_0_0_1"/>
<keyword evidence="1" id="KW-0472">Membrane</keyword>
<name>T1KP72_TETUR</name>
<dbReference type="Proteomes" id="UP000015104">
    <property type="component" value="Unassembled WGS sequence"/>
</dbReference>
<dbReference type="AlphaFoldDB" id="T1KP72"/>
<evidence type="ECO:0000313" key="3">
    <source>
        <dbReference type="EnsemblMetazoa" id="tetur16g03660.1"/>
    </source>
</evidence>
<proteinExistence type="predicted"/>
<keyword evidence="2" id="KW-0732">Signal</keyword>
<feature type="chain" id="PRO_5004591715" evidence="2">
    <location>
        <begin position="19"/>
        <end position="64"/>
    </location>
</feature>
<feature type="transmembrane region" description="Helical" evidence="1">
    <location>
        <begin position="34"/>
        <end position="56"/>
    </location>
</feature>
<keyword evidence="1" id="KW-1133">Transmembrane helix</keyword>
<sequence length="64" mass="6624">MFGIVFGVLAFLVGAIGAADNITEAQRDILITNAVIFGLALLCSGFIVVLLGSYTAELANNSYA</sequence>
<evidence type="ECO:0000256" key="1">
    <source>
        <dbReference type="SAM" id="Phobius"/>
    </source>
</evidence>
<organism evidence="3 4">
    <name type="scientific">Tetranychus urticae</name>
    <name type="common">Two-spotted spider mite</name>
    <dbReference type="NCBI Taxonomy" id="32264"/>
    <lineage>
        <taxon>Eukaryota</taxon>
        <taxon>Metazoa</taxon>
        <taxon>Ecdysozoa</taxon>
        <taxon>Arthropoda</taxon>
        <taxon>Chelicerata</taxon>
        <taxon>Arachnida</taxon>
        <taxon>Acari</taxon>
        <taxon>Acariformes</taxon>
        <taxon>Trombidiformes</taxon>
        <taxon>Prostigmata</taxon>
        <taxon>Eleutherengona</taxon>
        <taxon>Raphignathae</taxon>
        <taxon>Tetranychoidea</taxon>
        <taxon>Tetranychidae</taxon>
        <taxon>Tetranychus</taxon>
    </lineage>
</organism>
<keyword evidence="4" id="KW-1185">Reference proteome</keyword>
<evidence type="ECO:0000256" key="2">
    <source>
        <dbReference type="SAM" id="SignalP"/>
    </source>
</evidence>
<dbReference type="EMBL" id="CAEY01000290">
    <property type="status" value="NOT_ANNOTATED_CDS"/>
    <property type="molecule type" value="Genomic_DNA"/>
</dbReference>
<reference evidence="4" key="1">
    <citation type="submission" date="2011-08" db="EMBL/GenBank/DDBJ databases">
        <authorList>
            <person name="Rombauts S."/>
        </authorList>
    </citation>
    <scope>NUCLEOTIDE SEQUENCE</scope>
    <source>
        <strain evidence="4">London</strain>
    </source>
</reference>
<reference evidence="3" key="2">
    <citation type="submission" date="2015-06" db="UniProtKB">
        <authorList>
            <consortium name="EnsemblMetazoa"/>
        </authorList>
    </citation>
    <scope>IDENTIFICATION</scope>
</reference>
<protein>
    <submittedName>
        <fullName evidence="3">Uncharacterized protein</fullName>
    </submittedName>
</protein>
<evidence type="ECO:0000313" key="4">
    <source>
        <dbReference type="Proteomes" id="UP000015104"/>
    </source>
</evidence>
<keyword evidence="1" id="KW-0812">Transmembrane</keyword>
<accession>T1KP72</accession>
<dbReference type="EnsemblMetazoa" id="tetur16g03660.1">
    <property type="protein sequence ID" value="tetur16g03660.1"/>
    <property type="gene ID" value="tetur16g03660"/>
</dbReference>